<name>A0A0N4Z5W5_PARTI</name>
<sequence>MSIYATPYNSFDDSKGSLLNEEIYNSSEHSGTYYDMDNEISYQNSTPKNEHTLPSSTSSITSSTSKLTNIKVPLGRRYTCAEVIGSM</sequence>
<evidence type="ECO:0000256" key="1">
    <source>
        <dbReference type="SAM" id="MobiDB-lite"/>
    </source>
</evidence>
<keyword evidence="2" id="KW-1185">Reference proteome</keyword>
<dbReference type="WBParaSite" id="PTRK_0000251000.1">
    <property type="protein sequence ID" value="PTRK_0000251000.1"/>
    <property type="gene ID" value="PTRK_0000251000"/>
</dbReference>
<feature type="compositionally biased region" description="Low complexity" evidence="1">
    <location>
        <begin position="55"/>
        <end position="64"/>
    </location>
</feature>
<dbReference type="AlphaFoldDB" id="A0A0N4Z5W5"/>
<proteinExistence type="predicted"/>
<dbReference type="STRING" id="131310.A0A0N4Z5W5"/>
<reference evidence="3" key="1">
    <citation type="submission" date="2017-02" db="UniProtKB">
        <authorList>
            <consortium name="WormBaseParasite"/>
        </authorList>
    </citation>
    <scope>IDENTIFICATION</scope>
</reference>
<protein>
    <submittedName>
        <fullName evidence="3">Uncharacterized protein</fullName>
    </submittedName>
</protein>
<organism evidence="2 3">
    <name type="scientific">Parastrongyloides trichosuri</name>
    <name type="common">Possum-specific nematode worm</name>
    <dbReference type="NCBI Taxonomy" id="131310"/>
    <lineage>
        <taxon>Eukaryota</taxon>
        <taxon>Metazoa</taxon>
        <taxon>Ecdysozoa</taxon>
        <taxon>Nematoda</taxon>
        <taxon>Chromadorea</taxon>
        <taxon>Rhabditida</taxon>
        <taxon>Tylenchina</taxon>
        <taxon>Panagrolaimomorpha</taxon>
        <taxon>Strongyloidoidea</taxon>
        <taxon>Strongyloididae</taxon>
        <taxon>Parastrongyloides</taxon>
    </lineage>
</organism>
<feature type="region of interest" description="Disordered" evidence="1">
    <location>
        <begin position="39"/>
        <end position="64"/>
    </location>
</feature>
<dbReference type="Proteomes" id="UP000038045">
    <property type="component" value="Unplaced"/>
</dbReference>
<evidence type="ECO:0000313" key="2">
    <source>
        <dbReference type="Proteomes" id="UP000038045"/>
    </source>
</evidence>
<accession>A0A0N4Z5W5</accession>
<evidence type="ECO:0000313" key="3">
    <source>
        <dbReference type="WBParaSite" id="PTRK_0000251000.1"/>
    </source>
</evidence>